<evidence type="ECO:0000256" key="1">
    <source>
        <dbReference type="SAM" id="MobiDB-lite"/>
    </source>
</evidence>
<name>A0A845U7R2_9PROT</name>
<feature type="region of interest" description="Disordered" evidence="1">
    <location>
        <begin position="133"/>
        <end position="152"/>
    </location>
</feature>
<reference evidence="2" key="1">
    <citation type="submission" date="2019-11" db="EMBL/GenBank/DDBJ databases">
        <title>Acidithiobacillus ferrianus sp. nov.: a facultatively anaerobic and extremely acidophilic chemolithoautotroph.</title>
        <authorList>
            <person name="Norris P.R."/>
            <person name="Falagan C."/>
            <person name="Moya-Beltran A."/>
            <person name="Castro M."/>
            <person name="Quatrini R."/>
            <person name="Johnson D.B."/>
        </authorList>
    </citation>
    <scope>NUCLEOTIDE SEQUENCE [LARGE SCALE GENOMIC DNA]</scope>
    <source>
        <strain evidence="2">MG</strain>
    </source>
</reference>
<dbReference type="EMBL" id="WNJL01000037">
    <property type="protein sequence ID" value="NDU43476.1"/>
    <property type="molecule type" value="Genomic_DNA"/>
</dbReference>
<protein>
    <submittedName>
        <fullName evidence="2">Uncharacterized protein</fullName>
    </submittedName>
</protein>
<proteinExistence type="predicted"/>
<comment type="caution">
    <text evidence="2">The sequence shown here is derived from an EMBL/GenBank/DDBJ whole genome shotgun (WGS) entry which is preliminary data.</text>
</comment>
<accession>A0A845U7R2</accession>
<sequence>METKMLFEIMRFNVLSAARSKDQSCMLNNATVFAWAKRIFPLYHNEDSFHVPFASLFRVSEEMIDDLSETLDKNKMTFYQLEDYFDVRGIAGHSDAKTSGWDRPKLIYSCRYLKLCGLYDDELWNTLMKPMEHPSESTSVMKPFDRENDLCL</sequence>
<organism evidence="2">
    <name type="scientific">Acidithiobacillus ferrianus</name>
    <dbReference type="NCBI Taxonomy" id="2678518"/>
    <lineage>
        <taxon>Bacteria</taxon>
        <taxon>Pseudomonadati</taxon>
        <taxon>Pseudomonadota</taxon>
        <taxon>Acidithiobacillia</taxon>
        <taxon>Acidithiobacillales</taxon>
        <taxon>Acidithiobacillaceae</taxon>
        <taxon>Acidithiobacillus</taxon>
    </lineage>
</organism>
<feature type="compositionally biased region" description="Basic and acidic residues" evidence="1">
    <location>
        <begin position="143"/>
        <end position="152"/>
    </location>
</feature>
<gene>
    <name evidence="2" type="ORF">GL267_12815</name>
</gene>
<dbReference type="RefSeq" id="WP_163098663.1">
    <property type="nucleotide sequence ID" value="NZ_CP127523.1"/>
</dbReference>
<dbReference type="AlphaFoldDB" id="A0A845U7R2"/>
<evidence type="ECO:0000313" key="2">
    <source>
        <dbReference type="EMBL" id="NDU43476.1"/>
    </source>
</evidence>